<protein>
    <submittedName>
        <fullName evidence="1">Uncharacterized protein</fullName>
    </submittedName>
</protein>
<accession>A0AAD5GPW0</accession>
<dbReference type="EMBL" id="JAMZMK010006586">
    <property type="protein sequence ID" value="KAI7748166.1"/>
    <property type="molecule type" value="Genomic_DNA"/>
</dbReference>
<organism evidence="1 2">
    <name type="scientific">Ambrosia artemisiifolia</name>
    <name type="common">Common ragweed</name>
    <dbReference type="NCBI Taxonomy" id="4212"/>
    <lineage>
        <taxon>Eukaryota</taxon>
        <taxon>Viridiplantae</taxon>
        <taxon>Streptophyta</taxon>
        <taxon>Embryophyta</taxon>
        <taxon>Tracheophyta</taxon>
        <taxon>Spermatophyta</taxon>
        <taxon>Magnoliopsida</taxon>
        <taxon>eudicotyledons</taxon>
        <taxon>Gunneridae</taxon>
        <taxon>Pentapetalae</taxon>
        <taxon>asterids</taxon>
        <taxon>campanulids</taxon>
        <taxon>Asterales</taxon>
        <taxon>Asteraceae</taxon>
        <taxon>Asteroideae</taxon>
        <taxon>Heliantheae alliance</taxon>
        <taxon>Heliantheae</taxon>
        <taxon>Ambrosia</taxon>
    </lineage>
</organism>
<dbReference type="Proteomes" id="UP001206925">
    <property type="component" value="Unassembled WGS sequence"/>
</dbReference>
<gene>
    <name evidence="1" type="ORF">M8C21_004183</name>
</gene>
<keyword evidence="2" id="KW-1185">Reference proteome</keyword>
<sequence>MTLMWLFKHMYAPDLASCWGIIHRWTYLLQLNPPSVTTATGTFATTVDLLTPFTKKMNKVCFHLHYHHRSPPPLVHGGIFDQRTIGAEDLPKPAKWHRIAVHNENLGAYAVQQLTNVNIIF</sequence>
<evidence type="ECO:0000313" key="2">
    <source>
        <dbReference type="Proteomes" id="UP001206925"/>
    </source>
</evidence>
<name>A0AAD5GPW0_AMBAR</name>
<reference evidence="1" key="1">
    <citation type="submission" date="2022-06" db="EMBL/GenBank/DDBJ databases">
        <title>Uncovering the hologenomic basis of an extraordinary plant invasion.</title>
        <authorList>
            <person name="Bieker V.C."/>
            <person name="Martin M.D."/>
            <person name="Gilbert T."/>
            <person name="Hodgins K."/>
            <person name="Battlay P."/>
            <person name="Petersen B."/>
            <person name="Wilson J."/>
        </authorList>
    </citation>
    <scope>NUCLEOTIDE SEQUENCE</scope>
    <source>
        <strain evidence="1">AA19_3_7</strain>
        <tissue evidence="1">Leaf</tissue>
    </source>
</reference>
<comment type="caution">
    <text evidence="1">The sequence shown here is derived from an EMBL/GenBank/DDBJ whole genome shotgun (WGS) entry which is preliminary data.</text>
</comment>
<proteinExistence type="predicted"/>
<dbReference type="AlphaFoldDB" id="A0AAD5GPW0"/>
<evidence type="ECO:0000313" key="1">
    <source>
        <dbReference type="EMBL" id="KAI7748166.1"/>
    </source>
</evidence>